<keyword evidence="4" id="KW-0597">Phosphoprotein</keyword>
<gene>
    <name evidence="11" type="ordered locus">Rcas_1503</name>
</gene>
<protein>
    <recommendedName>
        <fullName evidence="3">histidine kinase</fullName>
        <ecNumber evidence="3">2.7.13.3</ecNumber>
    </recommendedName>
</protein>
<dbReference type="Gene3D" id="3.30.565.10">
    <property type="entry name" value="Histidine kinase-like ATPase, C-terminal domain"/>
    <property type="match status" value="1"/>
</dbReference>
<accession>A7NJC7</accession>
<dbReference type="PANTHER" id="PTHR43711">
    <property type="entry name" value="TWO-COMPONENT HISTIDINE KINASE"/>
    <property type="match status" value="1"/>
</dbReference>
<evidence type="ECO:0000259" key="10">
    <source>
        <dbReference type="PROSITE" id="PS50885"/>
    </source>
</evidence>
<evidence type="ECO:0000256" key="3">
    <source>
        <dbReference type="ARBA" id="ARBA00012438"/>
    </source>
</evidence>
<dbReference type="SUPFAM" id="SSF55874">
    <property type="entry name" value="ATPase domain of HSP90 chaperone/DNA topoisomerase II/histidine kinase"/>
    <property type="match status" value="1"/>
</dbReference>
<dbReference type="CDD" id="cd16922">
    <property type="entry name" value="HATPase_EvgS-ArcB-TorS-like"/>
    <property type="match status" value="1"/>
</dbReference>
<dbReference type="InterPro" id="IPR004358">
    <property type="entry name" value="Sig_transdc_His_kin-like_C"/>
</dbReference>
<evidence type="ECO:0000313" key="12">
    <source>
        <dbReference type="Proteomes" id="UP000000263"/>
    </source>
</evidence>
<dbReference type="EMBL" id="CP000804">
    <property type="protein sequence ID" value="ABU57597.1"/>
    <property type="molecule type" value="Genomic_DNA"/>
</dbReference>
<keyword evidence="7" id="KW-0902">Two-component regulatory system</keyword>
<dbReference type="EC" id="2.7.13.3" evidence="3"/>
<feature type="coiled-coil region" evidence="8">
    <location>
        <begin position="221"/>
        <end position="252"/>
    </location>
</feature>
<dbReference type="KEGG" id="rca:Rcas_1503"/>
<evidence type="ECO:0000256" key="2">
    <source>
        <dbReference type="ARBA" id="ARBA00004370"/>
    </source>
</evidence>
<dbReference type="RefSeq" id="WP_012120025.1">
    <property type="nucleotide sequence ID" value="NC_009767.1"/>
</dbReference>
<dbReference type="PRINTS" id="PR00344">
    <property type="entry name" value="BCTRLSENSOR"/>
</dbReference>
<comment type="catalytic activity">
    <reaction evidence="1">
        <text>ATP + protein L-histidine = ADP + protein N-phospho-L-histidine.</text>
        <dbReference type="EC" id="2.7.13.3"/>
    </reaction>
</comment>
<dbReference type="Gene3D" id="6.10.340.10">
    <property type="match status" value="1"/>
</dbReference>
<dbReference type="InterPro" id="IPR036097">
    <property type="entry name" value="HisK_dim/P_sf"/>
</dbReference>
<dbReference type="PROSITE" id="PS50109">
    <property type="entry name" value="HIS_KIN"/>
    <property type="match status" value="1"/>
</dbReference>
<dbReference type="InterPro" id="IPR005467">
    <property type="entry name" value="His_kinase_dom"/>
</dbReference>
<proteinExistence type="predicted"/>
<evidence type="ECO:0000256" key="7">
    <source>
        <dbReference type="ARBA" id="ARBA00023012"/>
    </source>
</evidence>
<comment type="subcellular location">
    <subcellularLocation>
        <location evidence="2">Membrane</location>
    </subcellularLocation>
</comment>
<keyword evidence="8" id="KW-0175">Coiled coil</keyword>
<dbReference type="Proteomes" id="UP000000263">
    <property type="component" value="Chromosome"/>
</dbReference>
<dbReference type="FunFam" id="3.30.565.10:FF:000006">
    <property type="entry name" value="Sensor histidine kinase WalK"/>
    <property type="match status" value="1"/>
</dbReference>
<dbReference type="InterPro" id="IPR036890">
    <property type="entry name" value="HATPase_C_sf"/>
</dbReference>
<dbReference type="SMART" id="SM00387">
    <property type="entry name" value="HATPase_c"/>
    <property type="match status" value="1"/>
</dbReference>
<dbReference type="InterPro" id="IPR003660">
    <property type="entry name" value="HAMP_dom"/>
</dbReference>
<dbReference type="HOGENOM" id="CLU_000445_89_6_0"/>
<dbReference type="SUPFAM" id="SSF158472">
    <property type="entry name" value="HAMP domain-like"/>
    <property type="match status" value="1"/>
</dbReference>
<evidence type="ECO:0000256" key="8">
    <source>
        <dbReference type="SAM" id="Coils"/>
    </source>
</evidence>
<dbReference type="CDD" id="cd00082">
    <property type="entry name" value="HisKA"/>
    <property type="match status" value="1"/>
</dbReference>
<dbReference type="eggNOG" id="COG2205">
    <property type="taxonomic scope" value="Bacteria"/>
</dbReference>
<reference evidence="11 12" key="1">
    <citation type="submission" date="2007-08" db="EMBL/GenBank/DDBJ databases">
        <title>Complete sequence of Roseiflexus castenholzii DSM 13941.</title>
        <authorList>
            <consortium name="US DOE Joint Genome Institute"/>
            <person name="Copeland A."/>
            <person name="Lucas S."/>
            <person name="Lapidus A."/>
            <person name="Barry K."/>
            <person name="Glavina del Rio T."/>
            <person name="Dalin E."/>
            <person name="Tice H."/>
            <person name="Pitluck S."/>
            <person name="Thompson L.S."/>
            <person name="Brettin T."/>
            <person name="Bruce D."/>
            <person name="Detter J.C."/>
            <person name="Han C."/>
            <person name="Tapia R."/>
            <person name="Schmutz J."/>
            <person name="Larimer F."/>
            <person name="Land M."/>
            <person name="Hauser L."/>
            <person name="Kyrpides N."/>
            <person name="Mikhailova N."/>
            <person name="Bryant D.A."/>
            <person name="Hanada S."/>
            <person name="Tsukatani Y."/>
            <person name="Richardson P."/>
        </authorList>
    </citation>
    <scope>NUCLEOTIDE SEQUENCE [LARGE SCALE GENOMIC DNA]</scope>
    <source>
        <strain evidence="12">DSM 13941 / HLO8</strain>
    </source>
</reference>
<dbReference type="Gene3D" id="1.10.287.130">
    <property type="match status" value="1"/>
</dbReference>
<evidence type="ECO:0000259" key="9">
    <source>
        <dbReference type="PROSITE" id="PS50109"/>
    </source>
</evidence>
<dbReference type="OrthoDB" id="9800372at2"/>
<keyword evidence="5 11" id="KW-0808">Transferase</keyword>
<dbReference type="GO" id="GO:0000155">
    <property type="term" value="F:phosphorelay sensor kinase activity"/>
    <property type="evidence" value="ECO:0007669"/>
    <property type="project" value="InterPro"/>
</dbReference>
<feature type="domain" description="Histidine kinase" evidence="9">
    <location>
        <begin position="245"/>
        <end position="469"/>
    </location>
</feature>
<dbReference type="Pfam" id="PF00512">
    <property type="entry name" value="HisKA"/>
    <property type="match status" value="1"/>
</dbReference>
<dbReference type="eggNOG" id="COG5000">
    <property type="taxonomic scope" value="Bacteria"/>
</dbReference>
<dbReference type="PANTHER" id="PTHR43711:SF1">
    <property type="entry name" value="HISTIDINE KINASE 1"/>
    <property type="match status" value="1"/>
</dbReference>
<dbReference type="SMART" id="SM00304">
    <property type="entry name" value="HAMP"/>
    <property type="match status" value="1"/>
</dbReference>
<dbReference type="CDD" id="cd06225">
    <property type="entry name" value="HAMP"/>
    <property type="match status" value="1"/>
</dbReference>
<sequence>MIRRLWVQLALAFALVTTLSVLLTALLANMRAGADFRAFLAQSQAQQLDLLPRLAAYYATHRDWDGVETVFASIRGMGPRGMGPGSPGMLRGPLELVLTDTEGRVIYSSAAGSGTAARLNRDDMRQAMPVIVDGTTVGYLMARLQRDTALSTAAQRFLAELNETLVQAGLLATVFGLILGIVIARSLTTPIDHLARAARRLASGDLTRRAPVAGPVEVASAAEAFNAMAASLEEAEQARRRLLADIAHELRTPLSVIQGNLRALLDDVFPLEKDEIATIYDETLLLSRLVADLRELTLAEAGQLRLDLAPVDVAGVVAQSMALFTAQALEKQVTLHTECEPDLPPVLADADRIAQALNNLLSNALRYTPEGGTVRIIASRARQSVCTVPETDMICIRVIDTGPGIPAADLPRVFDRFWRADRGRARAHGGTGLGLAIARQLVLAHGGAMGVESEPGKGACFWFTLPVTPAPVTFQPRDASYSW</sequence>
<dbReference type="AlphaFoldDB" id="A7NJC7"/>
<dbReference type="GO" id="GO:0016020">
    <property type="term" value="C:membrane"/>
    <property type="evidence" value="ECO:0007669"/>
    <property type="project" value="UniProtKB-SubCell"/>
</dbReference>
<dbReference type="SUPFAM" id="SSF47384">
    <property type="entry name" value="Homodimeric domain of signal transducing histidine kinase"/>
    <property type="match status" value="1"/>
</dbReference>
<dbReference type="InterPro" id="IPR050736">
    <property type="entry name" value="Sensor_HK_Regulatory"/>
</dbReference>
<evidence type="ECO:0000256" key="6">
    <source>
        <dbReference type="ARBA" id="ARBA00022777"/>
    </source>
</evidence>
<dbReference type="Pfam" id="PF00672">
    <property type="entry name" value="HAMP"/>
    <property type="match status" value="1"/>
</dbReference>
<dbReference type="Pfam" id="PF02518">
    <property type="entry name" value="HATPase_c"/>
    <property type="match status" value="1"/>
</dbReference>
<dbReference type="InterPro" id="IPR003594">
    <property type="entry name" value="HATPase_dom"/>
</dbReference>
<organism evidence="11 12">
    <name type="scientific">Roseiflexus castenholzii (strain DSM 13941 / HLO8)</name>
    <dbReference type="NCBI Taxonomy" id="383372"/>
    <lineage>
        <taxon>Bacteria</taxon>
        <taxon>Bacillati</taxon>
        <taxon>Chloroflexota</taxon>
        <taxon>Chloroflexia</taxon>
        <taxon>Chloroflexales</taxon>
        <taxon>Roseiflexineae</taxon>
        <taxon>Roseiflexaceae</taxon>
        <taxon>Roseiflexus</taxon>
    </lineage>
</organism>
<keyword evidence="12" id="KW-1185">Reference proteome</keyword>
<dbReference type="InterPro" id="IPR003661">
    <property type="entry name" value="HisK_dim/P_dom"/>
</dbReference>
<dbReference type="PROSITE" id="PS50885">
    <property type="entry name" value="HAMP"/>
    <property type="match status" value="1"/>
</dbReference>
<keyword evidence="6 11" id="KW-0418">Kinase</keyword>
<feature type="domain" description="HAMP" evidence="10">
    <location>
        <begin position="185"/>
        <end position="237"/>
    </location>
</feature>
<evidence type="ECO:0000256" key="5">
    <source>
        <dbReference type="ARBA" id="ARBA00022679"/>
    </source>
</evidence>
<dbReference type="STRING" id="383372.Rcas_1503"/>
<evidence type="ECO:0000256" key="4">
    <source>
        <dbReference type="ARBA" id="ARBA00022553"/>
    </source>
</evidence>
<name>A7NJC7_ROSCS</name>
<evidence type="ECO:0000313" key="11">
    <source>
        <dbReference type="EMBL" id="ABU57597.1"/>
    </source>
</evidence>
<dbReference type="SMART" id="SM00388">
    <property type="entry name" value="HisKA"/>
    <property type="match status" value="1"/>
</dbReference>
<evidence type="ECO:0000256" key="1">
    <source>
        <dbReference type="ARBA" id="ARBA00000085"/>
    </source>
</evidence>